<feature type="transmembrane region" description="Helical" evidence="6">
    <location>
        <begin position="96"/>
        <end position="115"/>
    </location>
</feature>
<evidence type="ECO:0000256" key="3">
    <source>
        <dbReference type="ARBA" id="ARBA00022692"/>
    </source>
</evidence>
<reference evidence="7" key="1">
    <citation type="journal article" date="2020" name="Stud. Mycol.">
        <title>101 Dothideomycetes genomes: a test case for predicting lifestyles and emergence of pathogens.</title>
        <authorList>
            <person name="Haridas S."/>
            <person name="Albert R."/>
            <person name="Binder M."/>
            <person name="Bloem J."/>
            <person name="Labutti K."/>
            <person name="Salamov A."/>
            <person name="Andreopoulos B."/>
            <person name="Baker S."/>
            <person name="Barry K."/>
            <person name="Bills G."/>
            <person name="Bluhm B."/>
            <person name="Cannon C."/>
            <person name="Castanera R."/>
            <person name="Culley D."/>
            <person name="Daum C."/>
            <person name="Ezra D."/>
            <person name="Gonzalez J."/>
            <person name="Henrissat B."/>
            <person name="Kuo A."/>
            <person name="Liang C."/>
            <person name="Lipzen A."/>
            <person name="Lutzoni F."/>
            <person name="Magnuson J."/>
            <person name="Mondo S."/>
            <person name="Nolan M."/>
            <person name="Ohm R."/>
            <person name="Pangilinan J."/>
            <person name="Park H.-J."/>
            <person name="Ramirez L."/>
            <person name="Alfaro M."/>
            <person name="Sun H."/>
            <person name="Tritt A."/>
            <person name="Yoshinaga Y."/>
            <person name="Zwiers L.-H."/>
            <person name="Turgeon B."/>
            <person name="Goodwin S."/>
            <person name="Spatafora J."/>
            <person name="Crous P."/>
            <person name="Grigoriev I."/>
        </authorList>
    </citation>
    <scope>NUCLEOTIDE SEQUENCE</scope>
    <source>
        <strain evidence="7">CBS 122367</strain>
    </source>
</reference>
<sequence>MPTFLALRFTRRHLVPQTSDLLLNQPESYFFIQYFLIIACGVLYALCYVFYAVQVWTDRYFPGTVFYLALTMVYEIYYAIVYTSAGTSTWFERPCFLVWFCCDVALAPVALFSAYKKERRFGLVKRLVGGTPAGIAFLWATGQVWPDERDRVTAFWMGTLLQLPIGWGQVYLLLQRGDTKGFMRFLGSITALGVFAWRSLNVAQNWAYVGSL</sequence>
<evidence type="ECO:0000256" key="4">
    <source>
        <dbReference type="ARBA" id="ARBA00022989"/>
    </source>
</evidence>
<evidence type="ECO:0000313" key="8">
    <source>
        <dbReference type="Proteomes" id="UP000799291"/>
    </source>
</evidence>
<dbReference type="Pfam" id="PF25129">
    <property type="entry name" value="Pyr4-TMTC"/>
    <property type="match status" value="1"/>
</dbReference>
<dbReference type="GO" id="GO:0016829">
    <property type="term" value="F:lyase activity"/>
    <property type="evidence" value="ECO:0007669"/>
    <property type="project" value="InterPro"/>
</dbReference>
<feature type="transmembrane region" description="Helical" evidence="6">
    <location>
        <begin position="181"/>
        <end position="200"/>
    </location>
</feature>
<dbReference type="AlphaFoldDB" id="A0A6G1IDW5"/>
<keyword evidence="3 6" id="KW-0812">Transmembrane</keyword>
<evidence type="ECO:0000313" key="7">
    <source>
        <dbReference type="EMBL" id="KAF2676427.1"/>
    </source>
</evidence>
<keyword evidence="8" id="KW-1185">Reference proteome</keyword>
<comment type="similarity">
    <text evidence="2">Belongs to the paxB family.</text>
</comment>
<dbReference type="OrthoDB" id="5294024at2759"/>
<proteinExistence type="inferred from homology"/>
<dbReference type="InterPro" id="IPR039020">
    <property type="entry name" value="PaxB-like"/>
</dbReference>
<accession>A0A6G1IDW5</accession>
<evidence type="ECO:0000256" key="5">
    <source>
        <dbReference type="ARBA" id="ARBA00023136"/>
    </source>
</evidence>
<dbReference type="EMBL" id="MU005635">
    <property type="protein sequence ID" value="KAF2676427.1"/>
    <property type="molecule type" value="Genomic_DNA"/>
</dbReference>
<comment type="subcellular location">
    <subcellularLocation>
        <location evidence="1">Membrane</location>
        <topology evidence="1">Multi-pass membrane protein</topology>
    </subcellularLocation>
</comment>
<feature type="transmembrane region" description="Helical" evidence="6">
    <location>
        <begin position="127"/>
        <end position="146"/>
    </location>
</feature>
<dbReference type="PANTHER" id="PTHR42038:SF4">
    <property type="entry name" value="INTEGRAL MEMBRANE PROTEIN"/>
    <property type="match status" value="1"/>
</dbReference>
<feature type="transmembrane region" description="Helical" evidence="6">
    <location>
        <begin position="152"/>
        <end position="174"/>
    </location>
</feature>
<dbReference type="PANTHER" id="PTHR42038">
    <property type="match status" value="1"/>
</dbReference>
<evidence type="ECO:0000256" key="1">
    <source>
        <dbReference type="ARBA" id="ARBA00004141"/>
    </source>
</evidence>
<protein>
    <submittedName>
        <fullName evidence="7">Uncharacterized protein</fullName>
    </submittedName>
</protein>
<evidence type="ECO:0000256" key="2">
    <source>
        <dbReference type="ARBA" id="ARBA00006757"/>
    </source>
</evidence>
<feature type="transmembrane region" description="Helical" evidence="6">
    <location>
        <begin position="65"/>
        <end position="84"/>
    </location>
</feature>
<dbReference type="GO" id="GO:0016020">
    <property type="term" value="C:membrane"/>
    <property type="evidence" value="ECO:0007669"/>
    <property type="project" value="UniProtKB-SubCell"/>
</dbReference>
<organism evidence="7 8">
    <name type="scientific">Lentithecium fluviatile CBS 122367</name>
    <dbReference type="NCBI Taxonomy" id="1168545"/>
    <lineage>
        <taxon>Eukaryota</taxon>
        <taxon>Fungi</taxon>
        <taxon>Dikarya</taxon>
        <taxon>Ascomycota</taxon>
        <taxon>Pezizomycotina</taxon>
        <taxon>Dothideomycetes</taxon>
        <taxon>Pleosporomycetidae</taxon>
        <taxon>Pleosporales</taxon>
        <taxon>Massarineae</taxon>
        <taxon>Lentitheciaceae</taxon>
        <taxon>Lentithecium</taxon>
    </lineage>
</organism>
<keyword evidence="5 6" id="KW-0472">Membrane</keyword>
<gene>
    <name evidence="7" type="ORF">K458DRAFT_447530</name>
</gene>
<evidence type="ECO:0000256" key="6">
    <source>
        <dbReference type="SAM" id="Phobius"/>
    </source>
</evidence>
<name>A0A6G1IDW5_9PLEO</name>
<feature type="transmembrane region" description="Helical" evidence="6">
    <location>
        <begin position="31"/>
        <end position="53"/>
    </location>
</feature>
<dbReference type="Proteomes" id="UP000799291">
    <property type="component" value="Unassembled WGS sequence"/>
</dbReference>
<keyword evidence="4 6" id="KW-1133">Transmembrane helix</keyword>